<proteinExistence type="inferred from homology"/>
<evidence type="ECO:0000256" key="2">
    <source>
        <dbReference type="ARBA" id="ARBA00006220"/>
    </source>
</evidence>
<keyword evidence="4" id="KW-0479">Metal-binding</keyword>
<organism evidence="7">
    <name type="scientific">Vaucheria litorea</name>
    <name type="common">Yellow-green alga</name>
    <dbReference type="NCBI Taxonomy" id="109269"/>
    <lineage>
        <taxon>Eukaryota</taxon>
        <taxon>Sar</taxon>
        <taxon>Stramenopiles</taxon>
        <taxon>Ochrophyta</taxon>
        <taxon>PX clade</taxon>
        <taxon>Xanthophyceae</taxon>
        <taxon>Vaucheriales</taxon>
        <taxon>Vaucheriaceae</taxon>
        <taxon>Vaucheria</taxon>
    </lineage>
</organism>
<evidence type="ECO:0000256" key="1">
    <source>
        <dbReference type="ARBA" id="ARBA00001946"/>
    </source>
</evidence>
<evidence type="ECO:0000256" key="6">
    <source>
        <dbReference type="ARBA" id="ARBA00022842"/>
    </source>
</evidence>
<reference evidence="7" key="1">
    <citation type="journal article" date="2012" name="Mol. Biol. Evol.">
        <title>Transcriptomic Evidence for the Expression of Horizontally Transferred Algal Nuclear Genes in the Photosynthetic Sea Slug, Elysia chlorotica.</title>
        <authorList>
            <person name="Pierce S.K."/>
            <person name="Fang X."/>
            <person name="Schwartz J.A."/>
            <person name="Jiang X."/>
            <person name="Zhao W."/>
            <person name="Curtis N.E."/>
            <person name="Kocot K.M."/>
            <person name="Yang B."/>
            <person name="Wang J."/>
        </authorList>
    </citation>
    <scope>NUCLEOTIDE SEQUENCE</scope>
</reference>
<keyword evidence="5" id="KW-0378">Hydrolase</keyword>
<evidence type="ECO:0000256" key="5">
    <source>
        <dbReference type="ARBA" id="ARBA00022801"/>
    </source>
</evidence>
<dbReference type="AlphaFoldDB" id="H6WB91"/>
<dbReference type="EC" id="3.6.1.1" evidence="3"/>
<dbReference type="InterPro" id="IPR036649">
    <property type="entry name" value="Pyrophosphatase_sf"/>
</dbReference>
<dbReference type="Gene3D" id="3.90.80.10">
    <property type="entry name" value="Inorganic pyrophosphatase"/>
    <property type="match status" value="1"/>
</dbReference>
<protein>
    <recommendedName>
        <fullName evidence="3">inorganic diphosphatase</fullName>
        <ecNumber evidence="3">3.6.1.1</ecNumber>
    </recommendedName>
</protein>
<dbReference type="PANTHER" id="PTHR10286">
    <property type="entry name" value="INORGANIC PYROPHOSPHATASE"/>
    <property type="match status" value="1"/>
</dbReference>
<dbReference type="GO" id="GO:0005737">
    <property type="term" value="C:cytoplasm"/>
    <property type="evidence" value="ECO:0007669"/>
    <property type="project" value="InterPro"/>
</dbReference>
<name>H6WB91_VAULI</name>
<evidence type="ECO:0000256" key="4">
    <source>
        <dbReference type="ARBA" id="ARBA00022723"/>
    </source>
</evidence>
<sequence>MKFHPVFGMLVSSMFGLSYGLRTLSFKTSGSSAMARKSFFRQSRLAMADITLNRKGSVETTEYRVFFSKEGKEISPWHDIPLKAGDELYNFVCEIPKNTKAKMEIATKEELNPIAQDIKKGNLRFYHGPIFWNYGYLPQTWEDPSVEHPELSVMGDGDPVDVVEIGSKKRSEGELCQIKPLGCLAMIDDGELDWKVIAIAKGDPLFDELNDIEDVEANCPGVVSGIREWFRWYKTPDDKPVNEFGFGGRALNAKETKLVISECNEHWKSLIAGNSDKGKMWTP</sequence>
<dbReference type="GO" id="GO:0004427">
    <property type="term" value="F:inorganic diphosphate phosphatase activity"/>
    <property type="evidence" value="ECO:0007669"/>
    <property type="project" value="UniProtKB-EC"/>
</dbReference>
<dbReference type="SUPFAM" id="SSF50324">
    <property type="entry name" value="Inorganic pyrophosphatase"/>
    <property type="match status" value="1"/>
</dbReference>
<evidence type="ECO:0000256" key="3">
    <source>
        <dbReference type="ARBA" id="ARBA00012146"/>
    </source>
</evidence>
<comment type="similarity">
    <text evidence="2">Belongs to the PPase family.</text>
</comment>
<accession>H6WB91</accession>
<dbReference type="CDD" id="cd00412">
    <property type="entry name" value="pyrophosphatase"/>
    <property type="match status" value="1"/>
</dbReference>
<dbReference type="FunFam" id="3.90.80.10:FF:000007">
    <property type="entry name" value="Inorganic pyrophosphatase, mitochondrial"/>
    <property type="match status" value="1"/>
</dbReference>
<dbReference type="GO" id="GO:0006796">
    <property type="term" value="P:phosphate-containing compound metabolic process"/>
    <property type="evidence" value="ECO:0007669"/>
    <property type="project" value="InterPro"/>
</dbReference>
<dbReference type="GO" id="GO:0000287">
    <property type="term" value="F:magnesium ion binding"/>
    <property type="evidence" value="ECO:0007669"/>
    <property type="project" value="InterPro"/>
</dbReference>
<dbReference type="EMBL" id="JQ062410">
    <property type="protein sequence ID" value="AFA52579.1"/>
    <property type="molecule type" value="Genomic_DNA"/>
</dbReference>
<dbReference type="PROSITE" id="PS00387">
    <property type="entry name" value="PPASE"/>
    <property type="match status" value="1"/>
</dbReference>
<dbReference type="Pfam" id="PF00719">
    <property type="entry name" value="Pyrophosphatase"/>
    <property type="match status" value="1"/>
</dbReference>
<dbReference type="InterPro" id="IPR008162">
    <property type="entry name" value="Pyrophosphatase"/>
</dbReference>
<keyword evidence="6" id="KW-0460">Magnesium</keyword>
<comment type="cofactor">
    <cofactor evidence="1">
        <name>Mg(2+)</name>
        <dbReference type="ChEBI" id="CHEBI:18420"/>
    </cofactor>
</comment>
<evidence type="ECO:0000313" key="7">
    <source>
        <dbReference type="EMBL" id="AFA52579.1"/>
    </source>
</evidence>